<accession>A0A8S5VEN0</accession>
<dbReference type="EMBL" id="BK016252">
    <property type="protein sequence ID" value="DAG05189.1"/>
    <property type="molecule type" value="Genomic_DNA"/>
</dbReference>
<dbReference type="Gene3D" id="1.10.10.60">
    <property type="entry name" value="Homeodomain-like"/>
    <property type="match status" value="1"/>
</dbReference>
<organism evidence="1">
    <name type="scientific">Siphoviridae sp. ctSXZ3</name>
    <dbReference type="NCBI Taxonomy" id="2825510"/>
    <lineage>
        <taxon>Viruses</taxon>
        <taxon>Duplodnaviria</taxon>
        <taxon>Heunggongvirae</taxon>
        <taxon>Uroviricota</taxon>
        <taxon>Caudoviricetes</taxon>
    </lineage>
</organism>
<keyword evidence="1" id="KW-0548">Nucleotidyltransferase</keyword>
<keyword evidence="1" id="KW-0808">Transferase</keyword>
<name>A0A8S5VEN0_9CAUD</name>
<keyword evidence="1" id="KW-0696">RNA-directed RNA polymerase</keyword>
<sequence length="893" mass="97909">MTETLAHIGVKRKSGRYPWGSGEEPYQHEAGFLQAVQDMRKSGMSEKEIATFHGMSTGELRAMKTAALESVKAAKVAEAVRLKEKGLSNVAIGERMGLNESSVRALLKPAAESKRGVLEATQKTLTEAVAKKGPIDIGTGVEAHMGISREKLNAAVAQLQAQGYKVYYTKAEQLGTGKETSIKALVPPGMSYKEFAENAHKLGSVYSYSPDKGHTFLGMTEKPVNVDLKRVQVRWKEEGGTDRDGVIELRRGVDDISLGGAKYAQVRIKVNNTHYLKGMAMYADDLPKGIDMRFNTNKPKSANKLDAMKELKDDPDNPFGATVYPKYYVGKDGKRKVSALNIVNEEGTWNDWSRNLASQFLSKQSPVLVKKQLGITEASKKAQFDEIQKLTNPAVRKKLLQEFADSCDSAATHLKAAKLPRQATQVLLPLPKLKEGEIYAPNFKHGEKISLVRYPHGGIFEIPTLTVNNKSAVGKKLIGTAKDAVGIHPKVAERLSGADFDGDTAVCIPNNDGKIRTAPPLSGLKNYDPKISYPGYKGMKVMSKGETGNQMGRISNLITDMTTKGATPAELARAVRHSMTVIDAHKHQLDYRLSERDNGIKQLQEKYQKAGGGASTIISRSTGDRRIPQIKPRAMSKGGPIDKKTGELIYEPTGATYHKPVKNKNGDIVRWVETQNLTKMPNMMLTRDARTLVSEKNTPTERVYAAYANNMKALANKARLAMINTPSQKQSPSAKKVYAAELKSLRAKLEVALKNAPRERQAQLYAGYVVKQKKASNPDMDKDEVKRLKNQALAQARARFGASKAKSAVHITDKEWEAIQAGAVSHTFLEKLMNNTDMERVKQLATPRGVRTISPSQRARAKALLDAGYTQGDVADALGVSVSFIQDLLEGGK</sequence>
<dbReference type="GO" id="GO:0003968">
    <property type="term" value="F:RNA-directed RNA polymerase activity"/>
    <property type="evidence" value="ECO:0007669"/>
    <property type="project" value="UniProtKB-KW"/>
</dbReference>
<reference evidence="1" key="1">
    <citation type="journal article" date="2021" name="Proc. Natl. Acad. Sci. U.S.A.">
        <title>A Catalog of Tens of Thousands of Viruses from Human Metagenomes Reveals Hidden Associations with Chronic Diseases.</title>
        <authorList>
            <person name="Tisza M.J."/>
            <person name="Buck C.B."/>
        </authorList>
    </citation>
    <scope>NUCLEOTIDE SEQUENCE</scope>
    <source>
        <strain evidence="1">CtSXZ3</strain>
    </source>
</reference>
<protein>
    <submittedName>
        <fullName evidence="1">RNA-dependent RNA polymerase</fullName>
    </submittedName>
</protein>
<proteinExistence type="predicted"/>
<evidence type="ECO:0000313" key="1">
    <source>
        <dbReference type="EMBL" id="DAG05189.1"/>
    </source>
</evidence>